<proteinExistence type="predicted"/>
<dbReference type="RefSeq" id="WP_168057522.1">
    <property type="nucleotide sequence ID" value="NZ_VTOW01000001.1"/>
</dbReference>
<keyword evidence="9" id="KW-1185">Reference proteome</keyword>
<dbReference type="EMBL" id="VTOW01000001">
    <property type="protein sequence ID" value="NKE69204.1"/>
    <property type="molecule type" value="Genomic_DNA"/>
</dbReference>
<dbReference type="InterPro" id="IPR028281">
    <property type="entry name" value="Sirohaem_synthase_central"/>
</dbReference>
<dbReference type="Pfam" id="PF14824">
    <property type="entry name" value="Sirohm_synth_M"/>
    <property type="match status" value="1"/>
</dbReference>
<dbReference type="GO" id="GO:0043115">
    <property type="term" value="F:precorrin-2 dehydrogenase activity"/>
    <property type="evidence" value="ECO:0007669"/>
    <property type="project" value="UniProtKB-EC"/>
</dbReference>
<evidence type="ECO:0000313" key="8">
    <source>
        <dbReference type="EMBL" id="NKE69204.1"/>
    </source>
</evidence>
<organism evidence="8 9">
    <name type="scientific">Candidatus Manganitrophus noduliformans</name>
    <dbReference type="NCBI Taxonomy" id="2606439"/>
    <lineage>
        <taxon>Bacteria</taxon>
        <taxon>Pseudomonadati</taxon>
        <taxon>Nitrospirota</taxon>
        <taxon>Nitrospiria</taxon>
        <taxon>Candidatus Troglogloeales</taxon>
        <taxon>Candidatus Manganitrophaceae</taxon>
        <taxon>Candidatus Manganitrophus</taxon>
    </lineage>
</organism>
<comment type="caution">
    <text evidence="8">The sequence shown here is derived from an EMBL/GenBank/DDBJ whole genome shotgun (WGS) entry which is preliminary data.</text>
</comment>
<evidence type="ECO:0000256" key="3">
    <source>
        <dbReference type="ARBA" id="ARBA00023002"/>
    </source>
</evidence>
<evidence type="ECO:0000256" key="2">
    <source>
        <dbReference type="ARBA" id="ARBA00012400"/>
    </source>
</evidence>
<keyword evidence="5" id="KW-0627">Porphyrin biosynthesis</keyword>
<dbReference type="UniPathway" id="UPA00262">
    <property type="reaction ID" value="UER00222"/>
</dbReference>
<dbReference type="GO" id="GO:0019354">
    <property type="term" value="P:siroheme biosynthetic process"/>
    <property type="evidence" value="ECO:0007669"/>
    <property type="project" value="UniProtKB-UniPathway"/>
</dbReference>
<evidence type="ECO:0000256" key="1">
    <source>
        <dbReference type="ARBA" id="ARBA00005010"/>
    </source>
</evidence>
<feature type="domain" description="Siroheme synthase central" evidence="7">
    <location>
        <begin position="120"/>
        <end position="141"/>
    </location>
</feature>
<keyword evidence="3" id="KW-0560">Oxidoreductase</keyword>
<dbReference type="InterPro" id="IPR006367">
    <property type="entry name" value="Sirohaem_synthase_N"/>
</dbReference>
<dbReference type="SUPFAM" id="SSF75615">
    <property type="entry name" value="Siroheme synthase middle domains-like"/>
    <property type="match status" value="1"/>
</dbReference>
<dbReference type="InterPro" id="IPR042518">
    <property type="entry name" value="SirC_C"/>
</dbReference>
<evidence type="ECO:0000256" key="6">
    <source>
        <dbReference type="ARBA" id="ARBA00047561"/>
    </source>
</evidence>
<dbReference type="EC" id="1.3.1.76" evidence="2"/>
<evidence type="ECO:0000256" key="5">
    <source>
        <dbReference type="ARBA" id="ARBA00023244"/>
    </source>
</evidence>
<protein>
    <recommendedName>
        <fullName evidence="2">precorrin-2 dehydrogenase</fullName>
        <ecNumber evidence="2">1.3.1.76</ecNumber>
    </recommendedName>
</protein>
<dbReference type="PANTHER" id="PTHR35330:SF1">
    <property type="entry name" value="SIROHEME BIOSYNTHESIS PROTEIN MET8"/>
    <property type="match status" value="1"/>
</dbReference>
<evidence type="ECO:0000259" key="7">
    <source>
        <dbReference type="Pfam" id="PF14824"/>
    </source>
</evidence>
<dbReference type="Gene3D" id="3.40.50.720">
    <property type="entry name" value="NAD(P)-binding Rossmann-like Domain"/>
    <property type="match status" value="1"/>
</dbReference>
<comment type="catalytic activity">
    <reaction evidence="6">
        <text>precorrin-2 + NAD(+) = sirohydrochlorin + NADH + 2 H(+)</text>
        <dbReference type="Rhea" id="RHEA:15613"/>
        <dbReference type="ChEBI" id="CHEBI:15378"/>
        <dbReference type="ChEBI" id="CHEBI:57540"/>
        <dbReference type="ChEBI" id="CHEBI:57945"/>
        <dbReference type="ChEBI" id="CHEBI:58351"/>
        <dbReference type="ChEBI" id="CHEBI:58827"/>
        <dbReference type="EC" id="1.3.1.76"/>
    </reaction>
</comment>
<dbReference type="InterPro" id="IPR028161">
    <property type="entry name" value="Met8-like"/>
</dbReference>
<accession>A0A7X6I9C7</accession>
<keyword evidence="4" id="KW-0520">NAD</keyword>
<evidence type="ECO:0000256" key="4">
    <source>
        <dbReference type="ARBA" id="ARBA00023027"/>
    </source>
</evidence>
<dbReference type="Proteomes" id="UP000534783">
    <property type="component" value="Unassembled WGS sequence"/>
</dbReference>
<gene>
    <name evidence="8" type="ORF">MNODULE_00355</name>
</gene>
<dbReference type="InterPro" id="IPR036291">
    <property type="entry name" value="NAD(P)-bd_dom_sf"/>
</dbReference>
<dbReference type="GO" id="GO:0004325">
    <property type="term" value="F:ferrochelatase activity"/>
    <property type="evidence" value="ECO:0007669"/>
    <property type="project" value="InterPro"/>
</dbReference>
<evidence type="ECO:0000313" key="9">
    <source>
        <dbReference type="Proteomes" id="UP000534783"/>
    </source>
</evidence>
<dbReference type="NCBIfam" id="TIGR01470">
    <property type="entry name" value="cysG_Nterm"/>
    <property type="match status" value="1"/>
</dbReference>
<dbReference type="AlphaFoldDB" id="A0A7X6I9C7"/>
<name>A0A7X6I9C7_9BACT</name>
<comment type="pathway">
    <text evidence="1">Porphyrin-containing compound metabolism; siroheme biosynthesis; sirohydrochlorin from precorrin-2: step 1/1.</text>
</comment>
<sequence length="233" mass="25512">MNYYPLFLNLKGRPVVVIGGGAVAERKTASLLRAGAAITVISPSFTPRLARWEAEKRIIAHHRPYRRGDLDGAALAFAATDQPSVNEAVAREGRRKRIPFNLADRSDSDGFIVPAVFSKGGMTIAVSSGGKSPALAKRIRDYVKDNLHPEEQRWVELLAQIKRILISKKVSPPKRRAILNRLAESDGAILYRKGEIQAANTLLLKLSGLRRTDLSLPAVTSLENGTTRGKGIR</sequence>
<dbReference type="Pfam" id="PF13241">
    <property type="entry name" value="NAD_binding_7"/>
    <property type="match status" value="1"/>
</dbReference>
<dbReference type="SUPFAM" id="SSF51735">
    <property type="entry name" value="NAD(P)-binding Rossmann-fold domains"/>
    <property type="match status" value="1"/>
</dbReference>
<reference evidence="8 9" key="1">
    <citation type="journal article" date="2020" name="Nature">
        <title>Bacterial chemolithoautotrophy via manganese oxidation.</title>
        <authorList>
            <person name="Yu H."/>
            <person name="Leadbetter J.R."/>
        </authorList>
    </citation>
    <scope>NUCLEOTIDE SEQUENCE [LARGE SCALE GENOMIC DNA]</scope>
    <source>
        <strain evidence="8 9">Mn-1</strain>
    </source>
</reference>
<dbReference type="Gene3D" id="1.10.8.610">
    <property type="entry name" value="SirC, precorrin-2 dehydrogenase, C-terminal helical domain-like"/>
    <property type="match status" value="1"/>
</dbReference>
<dbReference type="PANTHER" id="PTHR35330">
    <property type="entry name" value="SIROHEME BIOSYNTHESIS PROTEIN MET8"/>
    <property type="match status" value="1"/>
</dbReference>